<dbReference type="Proteomes" id="UP000198862">
    <property type="component" value="Unassembled WGS sequence"/>
</dbReference>
<evidence type="ECO:0000256" key="1">
    <source>
        <dbReference type="ARBA" id="ARBA00010062"/>
    </source>
</evidence>
<name>A0A1I1ERY2_9GAMM</name>
<evidence type="ECO:0000313" key="5">
    <source>
        <dbReference type="Proteomes" id="UP000198862"/>
    </source>
</evidence>
<evidence type="ECO:0000256" key="2">
    <source>
        <dbReference type="ARBA" id="ARBA00022729"/>
    </source>
</evidence>
<dbReference type="Pfam" id="PF13458">
    <property type="entry name" value="Peripla_BP_6"/>
    <property type="match status" value="1"/>
</dbReference>
<dbReference type="SUPFAM" id="SSF53822">
    <property type="entry name" value="Periplasmic binding protein-like I"/>
    <property type="match status" value="1"/>
</dbReference>
<reference evidence="4 5" key="1">
    <citation type="submission" date="2016-10" db="EMBL/GenBank/DDBJ databases">
        <authorList>
            <person name="de Groot N.N."/>
        </authorList>
    </citation>
    <scope>NUCLEOTIDE SEQUENCE [LARGE SCALE GENOMIC DNA]</scope>
    <source>
        <strain evidence="4 5">DSM 6059</strain>
    </source>
</reference>
<gene>
    <name evidence="4" type="ORF">SAMN02745724_00396</name>
</gene>
<dbReference type="AlphaFoldDB" id="A0A1I1ERY2"/>
<proteinExistence type="inferred from homology"/>
<dbReference type="InterPro" id="IPR028082">
    <property type="entry name" value="Peripla_BP_I"/>
</dbReference>
<accession>A0A1I1ERY2</accession>
<organism evidence="4 5">
    <name type="scientific">Pseudoalteromonas denitrificans DSM 6059</name>
    <dbReference type="NCBI Taxonomy" id="1123010"/>
    <lineage>
        <taxon>Bacteria</taxon>
        <taxon>Pseudomonadati</taxon>
        <taxon>Pseudomonadota</taxon>
        <taxon>Gammaproteobacteria</taxon>
        <taxon>Alteromonadales</taxon>
        <taxon>Pseudoalteromonadaceae</taxon>
        <taxon>Pseudoalteromonas</taxon>
    </lineage>
</organism>
<comment type="similarity">
    <text evidence="1">Belongs to the leucine-binding protein family.</text>
</comment>
<dbReference type="OrthoDB" id="9147078at2"/>
<protein>
    <submittedName>
        <fullName evidence="4">Amino acid/amide ABC transporter substrate-binding protein, HAAT family</fullName>
    </submittedName>
</protein>
<dbReference type="RefSeq" id="WP_091979354.1">
    <property type="nucleotide sequence ID" value="NZ_FOLO01000002.1"/>
</dbReference>
<sequence>MRHSLFFQKKIITILFLILINFKTQALETYNLYLDADFSGAKASSISIQQGIETALFEVNHKLFKYQLNLVIKNHRGNSLRSKRNLEAFLQDPNALLVFSGLHSPPILANKKFINQNEILLLDPWAAAGPITRTTHKKNWIFRLSIDDQKAGFIISDNAIKEGFTKPFLLLEDTGWGRSNEKTITKALKQKNLKPMGVKWFNWGIGKNHARLTLREIKPLADVIFFVGNATEGKTFAKAMSELSSDERLPIRSHWGITGGDFADIINKDIRQSLDLQFIQTSFSFNSDKLTALPTSVFNTAKKNFKQLLTPQDIKAQTGFIHGYDLTKILISAINQSGLTGDKKQDQHNIHKALESLQKPVEGLIKTYIKPFSPYMINQPDAHEALSFNDYVMAYYGDDNEIILIKNNEKIGL</sequence>
<evidence type="ECO:0000259" key="3">
    <source>
        <dbReference type="Pfam" id="PF13458"/>
    </source>
</evidence>
<keyword evidence="2" id="KW-0732">Signal</keyword>
<dbReference type="InterPro" id="IPR051010">
    <property type="entry name" value="BCAA_transport"/>
</dbReference>
<evidence type="ECO:0000313" key="4">
    <source>
        <dbReference type="EMBL" id="SFB89452.1"/>
    </source>
</evidence>
<dbReference type="Gene3D" id="3.40.50.2300">
    <property type="match status" value="2"/>
</dbReference>
<dbReference type="PANTHER" id="PTHR30483">
    <property type="entry name" value="LEUCINE-SPECIFIC-BINDING PROTEIN"/>
    <property type="match status" value="1"/>
</dbReference>
<feature type="domain" description="Leucine-binding protein" evidence="3">
    <location>
        <begin position="37"/>
        <end position="363"/>
    </location>
</feature>
<dbReference type="PANTHER" id="PTHR30483:SF6">
    <property type="entry name" value="PERIPLASMIC BINDING PROTEIN OF ABC TRANSPORTER FOR NATURAL AMINO ACIDS"/>
    <property type="match status" value="1"/>
</dbReference>
<keyword evidence="5" id="KW-1185">Reference proteome</keyword>
<dbReference type="InterPro" id="IPR028081">
    <property type="entry name" value="Leu-bd"/>
</dbReference>
<dbReference type="CDD" id="cd19979">
    <property type="entry name" value="PBP1_ABC_ligand_binding-like"/>
    <property type="match status" value="1"/>
</dbReference>
<dbReference type="EMBL" id="FOLO01000002">
    <property type="protein sequence ID" value="SFB89452.1"/>
    <property type="molecule type" value="Genomic_DNA"/>
</dbReference>
<dbReference type="STRING" id="1123010.SAMN02745724_00396"/>